<dbReference type="Proteomes" id="UP000396862">
    <property type="component" value="Unassembled WGS sequence"/>
</dbReference>
<proteinExistence type="predicted"/>
<dbReference type="SUPFAM" id="SSF46689">
    <property type="entry name" value="Homeodomain-like"/>
    <property type="match status" value="1"/>
</dbReference>
<protein>
    <recommendedName>
        <fullName evidence="4">Transposase</fullName>
    </recommendedName>
</protein>
<evidence type="ECO:0008006" key="4">
    <source>
        <dbReference type="Google" id="ProtNLM"/>
    </source>
</evidence>
<dbReference type="EMBL" id="BLAU01000001">
    <property type="protein sequence ID" value="GET22142.1"/>
    <property type="molecule type" value="Genomic_DNA"/>
</dbReference>
<evidence type="ECO:0000313" key="2">
    <source>
        <dbReference type="EMBL" id="GET22142.1"/>
    </source>
</evidence>
<keyword evidence="3" id="KW-1185">Reference proteome</keyword>
<dbReference type="RefSeq" id="WP_153637042.1">
    <property type="nucleotide sequence ID" value="NZ_BLAU01000001.1"/>
</dbReference>
<accession>A0ABQ0ZKZ9</accession>
<name>A0ABQ0ZKZ9_9BACT</name>
<keyword evidence="1" id="KW-0175">Coiled coil</keyword>
<feature type="coiled-coil region" evidence="1">
    <location>
        <begin position="81"/>
        <end position="115"/>
    </location>
</feature>
<evidence type="ECO:0000256" key="1">
    <source>
        <dbReference type="SAM" id="Coils"/>
    </source>
</evidence>
<comment type="caution">
    <text evidence="2">The sequence shown here is derived from an EMBL/GenBank/DDBJ whole genome shotgun (WGS) entry which is preliminary data.</text>
</comment>
<reference evidence="2 3" key="1">
    <citation type="submission" date="2019-10" db="EMBL/GenBank/DDBJ databases">
        <title>Prolixibacter strains distinguished by the presence of nitrate reductase genes were adept at nitrate-dependent anaerobic corrosion of metallic iron and carbon steel.</title>
        <authorList>
            <person name="Iino T."/>
            <person name="Shono N."/>
            <person name="Ito K."/>
            <person name="Nakamura R."/>
            <person name="Sueoka K."/>
            <person name="Harayama S."/>
            <person name="Ohkuma M."/>
        </authorList>
    </citation>
    <scope>NUCLEOTIDE SEQUENCE [LARGE SCALE GENOMIC DNA]</scope>
    <source>
        <strain evidence="2 3">MIC1-1</strain>
    </source>
</reference>
<evidence type="ECO:0000313" key="3">
    <source>
        <dbReference type="Proteomes" id="UP000396862"/>
    </source>
</evidence>
<organism evidence="2 3">
    <name type="scientific">Prolixibacter denitrificans</name>
    <dbReference type="NCBI Taxonomy" id="1541063"/>
    <lineage>
        <taxon>Bacteria</taxon>
        <taxon>Pseudomonadati</taxon>
        <taxon>Bacteroidota</taxon>
        <taxon>Bacteroidia</taxon>
        <taxon>Marinilabiliales</taxon>
        <taxon>Prolixibacteraceae</taxon>
        <taxon>Prolixibacter</taxon>
    </lineage>
</organism>
<dbReference type="InterPro" id="IPR009057">
    <property type="entry name" value="Homeodomain-like_sf"/>
</dbReference>
<sequence>MKNGKETMLSDHMEGFQEKPINYNDYEVSFRRWLVSQIDAEKMSFQQARDRFDLGSQYRRIVRNWQERYSDDIHLSLQAMSGKERTDVKALEKRIKELEKQLELAKMKNVGLNTMIDIAEQDYKLEIRKKSGPKQ</sequence>
<gene>
    <name evidence="2" type="ORF">JCM18694_23880</name>
</gene>